<dbReference type="AlphaFoldDB" id="A0A218YX74"/>
<evidence type="ECO:0000313" key="3">
    <source>
        <dbReference type="Proteomes" id="UP000242519"/>
    </source>
</evidence>
<name>A0A218YX74_9HELO</name>
<dbReference type="OrthoDB" id="3560811at2759"/>
<reference evidence="2 3" key="1">
    <citation type="submission" date="2017-04" db="EMBL/GenBank/DDBJ databases">
        <title>Draft genome sequence of Marssonina coronaria NL1: causal agent of apple blotch.</title>
        <authorList>
            <person name="Cheng Q."/>
        </authorList>
    </citation>
    <scope>NUCLEOTIDE SEQUENCE [LARGE SCALE GENOMIC DNA]</scope>
    <source>
        <strain evidence="2 3">NL1</strain>
    </source>
</reference>
<dbReference type="Proteomes" id="UP000242519">
    <property type="component" value="Unassembled WGS sequence"/>
</dbReference>
<dbReference type="InParanoid" id="A0A218YX74"/>
<comment type="caution">
    <text evidence="2">The sequence shown here is derived from an EMBL/GenBank/DDBJ whole genome shotgun (WGS) entry which is preliminary data.</text>
</comment>
<feature type="compositionally biased region" description="Basic and acidic residues" evidence="1">
    <location>
        <begin position="146"/>
        <end position="157"/>
    </location>
</feature>
<evidence type="ECO:0000313" key="2">
    <source>
        <dbReference type="EMBL" id="OWP00278.1"/>
    </source>
</evidence>
<protein>
    <submittedName>
        <fullName evidence="2">Uncharacterized protein</fullName>
    </submittedName>
</protein>
<proteinExistence type="predicted"/>
<feature type="region of interest" description="Disordered" evidence="1">
    <location>
        <begin position="76"/>
        <end position="157"/>
    </location>
</feature>
<organism evidence="2 3">
    <name type="scientific">Diplocarpon coronariae</name>
    <dbReference type="NCBI Taxonomy" id="2795749"/>
    <lineage>
        <taxon>Eukaryota</taxon>
        <taxon>Fungi</taxon>
        <taxon>Dikarya</taxon>
        <taxon>Ascomycota</taxon>
        <taxon>Pezizomycotina</taxon>
        <taxon>Leotiomycetes</taxon>
        <taxon>Helotiales</taxon>
        <taxon>Drepanopezizaceae</taxon>
        <taxon>Diplocarpon</taxon>
    </lineage>
</organism>
<dbReference type="EMBL" id="MZNU01000332">
    <property type="protein sequence ID" value="OWP00278.1"/>
    <property type="molecule type" value="Genomic_DNA"/>
</dbReference>
<gene>
    <name evidence="2" type="ORF">B2J93_3804</name>
</gene>
<evidence type="ECO:0000256" key="1">
    <source>
        <dbReference type="SAM" id="MobiDB-lite"/>
    </source>
</evidence>
<sequence length="157" mass="17116">MPHIVNGPRHSCPGKSGPVTIRNKSGTVKSTIEAGNCRIASPAWCTVHEHYCKLHDWAFSKKDECALCARAKKARQDAWEATKHRKKSGSQDEGEGGVGRLEKAAPNKTAVANTKKTVQRLKEERKKKKSPAEGSPAKNEIAGEGGENRDRCERTSG</sequence>
<keyword evidence="3" id="KW-1185">Reference proteome</keyword>
<accession>A0A218YX74</accession>